<dbReference type="InterPro" id="IPR019734">
    <property type="entry name" value="TPR_rpt"/>
</dbReference>
<accession>A0ABU1NIC5</accession>
<dbReference type="PANTHER" id="PTHR44858:SF1">
    <property type="entry name" value="UDP-N-ACETYLGLUCOSAMINE--PEPTIDE N-ACETYLGLUCOSAMINYLTRANSFERASE SPINDLY-RELATED"/>
    <property type="match status" value="1"/>
</dbReference>
<evidence type="ECO:0000256" key="4">
    <source>
        <dbReference type="SAM" id="SignalP"/>
    </source>
</evidence>
<feature type="chain" id="PRO_5047375388" evidence="4">
    <location>
        <begin position="31"/>
        <end position="194"/>
    </location>
</feature>
<gene>
    <name evidence="5" type="ORF">J2739_003412</name>
</gene>
<keyword evidence="2 3" id="KW-0802">TPR repeat</keyword>
<dbReference type="Pfam" id="PF13414">
    <property type="entry name" value="TPR_11"/>
    <property type="match status" value="1"/>
</dbReference>
<protein>
    <submittedName>
        <fullName evidence="5">Flp pilus assembly protein TadD</fullName>
    </submittedName>
</protein>
<dbReference type="PANTHER" id="PTHR44858">
    <property type="entry name" value="TETRATRICOPEPTIDE REPEAT PROTEIN 6"/>
    <property type="match status" value="1"/>
</dbReference>
<feature type="repeat" description="TPR" evidence="3">
    <location>
        <begin position="97"/>
        <end position="130"/>
    </location>
</feature>
<keyword evidence="6" id="KW-1185">Reference proteome</keyword>
<evidence type="ECO:0000313" key="6">
    <source>
        <dbReference type="Proteomes" id="UP001184230"/>
    </source>
</evidence>
<dbReference type="Gene3D" id="1.25.40.10">
    <property type="entry name" value="Tetratricopeptide repeat domain"/>
    <property type="match status" value="1"/>
</dbReference>
<reference evidence="5 6" key="1">
    <citation type="submission" date="2023-07" db="EMBL/GenBank/DDBJ databases">
        <title>Sorghum-associated microbial communities from plants grown in Nebraska, USA.</title>
        <authorList>
            <person name="Schachtman D."/>
        </authorList>
    </citation>
    <scope>NUCLEOTIDE SEQUENCE [LARGE SCALE GENOMIC DNA]</scope>
    <source>
        <strain evidence="5 6">DS1781</strain>
    </source>
</reference>
<organism evidence="5 6">
    <name type="scientific">Variovorax soli</name>
    <dbReference type="NCBI Taxonomy" id="376815"/>
    <lineage>
        <taxon>Bacteria</taxon>
        <taxon>Pseudomonadati</taxon>
        <taxon>Pseudomonadota</taxon>
        <taxon>Betaproteobacteria</taxon>
        <taxon>Burkholderiales</taxon>
        <taxon>Comamonadaceae</taxon>
        <taxon>Variovorax</taxon>
    </lineage>
</organism>
<dbReference type="RefSeq" id="WP_309903685.1">
    <property type="nucleotide sequence ID" value="NZ_JAVDRF010000007.1"/>
</dbReference>
<dbReference type="Pfam" id="PF13432">
    <property type="entry name" value="TPR_16"/>
    <property type="match status" value="1"/>
</dbReference>
<dbReference type="InterPro" id="IPR011990">
    <property type="entry name" value="TPR-like_helical_dom_sf"/>
</dbReference>
<comment type="caution">
    <text evidence="5">The sequence shown here is derived from an EMBL/GenBank/DDBJ whole genome shotgun (WGS) entry which is preliminary data.</text>
</comment>
<name>A0ABU1NIC5_9BURK</name>
<evidence type="ECO:0000256" key="2">
    <source>
        <dbReference type="ARBA" id="ARBA00022803"/>
    </source>
</evidence>
<dbReference type="SMART" id="SM00028">
    <property type="entry name" value="TPR"/>
    <property type="match status" value="2"/>
</dbReference>
<keyword evidence="1" id="KW-0677">Repeat</keyword>
<evidence type="ECO:0000256" key="1">
    <source>
        <dbReference type="ARBA" id="ARBA00022737"/>
    </source>
</evidence>
<proteinExistence type="predicted"/>
<dbReference type="EMBL" id="JAVDRF010000007">
    <property type="protein sequence ID" value="MDR6537631.1"/>
    <property type="molecule type" value="Genomic_DNA"/>
</dbReference>
<evidence type="ECO:0000313" key="5">
    <source>
        <dbReference type="EMBL" id="MDR6537631.1"/>
    </source>
</evidence>
<keyword evidence="4" id="KW-0732">Signal</keyword>
<feature type="signal peptide" evidence="4">
    <location>
        <begin position="1"/>
        <end position="30"/>
    </location>
</feature>
<evidence type="ECO:0000256" key="3">
    <source>
        <dbReference type="PROSITE-ProRule" id="PRU00339"/>
    </source>
</evidence>
<dbReference type="PROSITE" id="PS50005">
    <property type="entry name" value="TPR"/>
    <property type="match status" value="1"/>
</dbReference>
<sequence length="194" mass="20780">MKHTAAPSSSPIPRILSVLLLAFAAVAAHADDYLDVNTLLRQGKAAEALTKADAYIAGKPRDPQMRFLRGVILTEQGKQAEAVTAFTQLTQDFPELPEPYNNLAALYAAQSQFDKARAALEMAIKLNPNYATAHENLGDVYARLAGQSYGRAQQLEAANTSVAPKLALIRQLFSAPASGALPAAPADARKPVRR</sequence>
<dbReference type="InterPro" id="IPR050498">
    <property type="entry name" value="Ycf3"/>
</dbReference>
<dbReference type="SUPFAM" id="SSF48452">
    <property type="entry name" value="TPR-like"/>
    <property type="match status" value="1"/>
</dbReference>
<dbReference type="Proteomes" id="UP001184230">
    <property type="component" value="Unassembled WGS sequence"/>
</dbReference>